<dbReference type="SMART" id="SM00855">
    <property type="entry name" value="PGAM"/>
    <property type="match status" value="1"/>
</dbReference>
<dbReference type="PANTHER" id="PTHR20935:SF0">
    <property type="entry name" value="SERINE_THREONINE-PROTEIN PHOSPHATASE PGAM5, MITOCHONDRIAL"/>
    <property type="match status" value="1"/>
</dbReference>
<comment type="caution">
    <text evidence="2">The sequence shown here is derived from an EMBL/GenBank/DDBJ whole genome shotgun (WGS) entry which is preliminary data.</text>
</comment>
<evidence type="ECO:0000313" key="3">
    <source>
        <dbReference type="Proteomes" id="UP001183648"/>
    </source>
</evidence>
<dbReference type="Pfam" id="PF00300">
    <property type="entry name" value="His_Phos_1"/>
    <property type="match status" value="1"/>
</dbReference>
<dbReference type="Gene3D" id="3.40.50.1240">
    <property type="entry name" value="Phosphoglycerate mutase-like"/>
    <property type="match status" value="1"/>
</dbReference>
<dbReference type="PANTHER" id="PTHR20935">
    <property type="entry name" value="PHOSPHOGLYCERATE MUTASE-RELATED"/>
    <property type="match status" value="1"/>
</dbReference>
<name>A0ABU2BWR0_9ACTN</name>
<sequence>MSLLLLVRHGQASWGAADYDNLSPLGTEQSALLGRHLASLGVEPVRLWVGGMRRHQQTADAAREAAGWAVEPEVDEGWAEFDHVRLLEAHGDAPDAHGMPITDFNVLFDAAIRRWTGGEHATDYDEPFSAFSDRVDAVVRRAAEQLGKGETGVVFTSGGPIAWAASRLLGAGTEQWGRLNPVQVNTGYSRLVTGSRGVSLVSLNEQSHLTTETLTYR</sequence>
<dbReference type="InterPro" id="IPR051021">
    <property type="entry name" value="Mito_Ser/Thr_phosphatase"/>
</dbReference>
<dbReference type="CDD" id="cd07067">
    <property type="entry name" value="HP_PGM_like"/>
    <property type="match status" value="1"/>
</dbReference>
<dbReference type="InterPro" id="IPR013078">
    <property type="entry name" value="His_Pase_superF_clade-1"/>
</dbReference>
<organism evidence="2 3">
    <name type="scientific">Nocardioides marmoribigeumensis</name>
    <dbReference type="NCBI Taxonomy" id="433649"/>
    <lineage>
        <taxon>Bacteria</taxon>
        <taxon>Bacillati</taxon>
        <taxon>Actinomycetota</taxon>
        <taxon>Actinomycetes</taxon>
        <taxon>Propionibacteriales</taxon>
        <taxon>Nocardioidaceae</taxon>
        <taxon>Nocardioides</taxon>
    </lineage>
</organism>
<dbReference type="RefSeq" id="WP_310302065.1">
    <property type="nucleotide sequence ID" value="NZ_BAAAPS010000013.1"/>
</dbReference>
<proteinExistence type="predicted"/>
<keyword evidence="1" id="KW-0378">Hydrolase</keyword>
<dbReference type="Proteomes" id="UP001183648">
    <property type="component" value="Unassembled WGS sequence"/>
</dbReference>
<accession>A0ABU2BWR0</accession>
<dbReference type="InterPro" id="IPR029033">
    <property type="entry name" value="His_PPase_superfam"/>
</dbReference>
<protein>
    <submittedName>
        <fullName evidence="2">Broad specificity phosphatase PhoE</fullName>
    </submittedName>
</protein>
<keyword evidence="3" id="KW-1185">Reference proteome</keyword>
<evidence type="ECO:0000256" key="1">
    <source>
        <dbReference type="ARBA" id="ARBA00022801"/>
    </source>
</evidence>
<evidence type="ECO:0000313" key="2">
    <source>
        <dbReference type="EMBL" id="MDR7362729.1"/>
    </source>
</evidence>
<gene>
    <name evidence="2" type="ORF">J2S63_002282</name>
</gene>
<reference evidence="2 3" key="1">
    <citation type="submission" date="2023-07" db="EMBL/GenBank/DDBJ databases">
        <title>Sequencing the genomes of 1000 actinobacteria strains.</title>
        <authorList>
            <person name="Klenk H.-P."/>
        </authorList>
    </citation>
    <scope>NUCLEOTIDE SEQUENCE [LARGE SCALE GENOMIC DNA]</scope>
    <source>
        <strain evidence="2 3">DSM 19426</strain>
    </source>
</reference>
<dbReference type="SUPFAM" id="SSF53254">
    <property type="entry name" value="Phosphoglycerate mutase-like"/>
    <property type="match status" value="1"/>
</dbReference>
<dbReference type="EMBL" id="JAVDYG010000001">
    <property type="protein sequence ID" value="MDR7362729.1"/>
    <property type="molecule type" value="Genomic_DNA"/>
</dbReference>